<dbReference type="PANTHER" id="PTHR47942:SF16">
    <property type="entry name" value="PENTATRICOPEPTIDE REPEAT DOMAIN CONTAINING PROTEIN-RELATED"/>
    <property type="match status" value="1"/>
</dbReference>
<evidence type="ECO:0008006" key="6">
    <source>
        <dbReference type="Google" id="ProtNLM"/>
    </source>
</evidence>
<feature type="region of interest" description="Disordered" evidence="3">
    <location>
        <begin position="110"/>
        <end position="131"/>
    </location>
</feature>
<dbReference type="PROSITE" id="PS51375">
    <property type="entry name" value="PPR"/>
    <property type="match status" value="6"/>
</dbReference>
<protein>
    <recommendedName>
        <fullName evidence="6">Pentatricopeptide repeat-containing protein</fullName>
    </recommendedName>
</protein>
<feature type="region of interest" description="Disordered" evidence="3">
    <location>
        <begin position="435"/>
        <end position="467"/>
    </location>
</feature>
<feature type="compositionally biased region" description="Basic residues" evidence="3">
    <location>
        <begin position="39"/>
        <end position="49"/>
    </location>
</feature>
<dbReference type="AlphaFoldDB" id="A0A8T3BMC8"/>
<dbReference type="Pfam" id="PF13041">
    <property type="entry name" value="PPR_2"/>
    <property type="match status" value="3"/>
</dbReference>
<feature type="repeat" description="PPR" evidence="2">
    <location>
        <begin position="534"/>
        <end position="568"/>
    </location>
</feature>
<feature type="repeat" description="PPR" evidence="2">
    <location>
        <begin position="662"/>
        <end position="696"/>
    </location>
</feature>
<comment type="caution">
    <text evidence="4">The sequence shown here is derived from an EMBL/GenBank/DDBJ whole genome shotgun (WGS) entry which is preliminary data.</text>
</comment>
<name>A0A8T3BMC8_DENNO</name>
<feature type="region of interest" description="Disordered" evidence="3">
    <location>
        <begin position="233"/>
        <end position="265"/>
    </location>
</feature>
<feature type="repeat" description="PPR" evidence="2">
    <location>
        <begin position="592"/>
        <end position="626"/>
    </location>
</feature>
<dbReference type="EMBL" id="JAGYWB010000007">
    <property type="protein sequence ID" value="KAI0515638.1"/>
    <property type="molecule type" value="Genomic_DNA"/>
</dbReference>
<dbReference type="Proteomes" id="UP000829196">
    <property type="component" value="Unassembled WGS sequence"/>
</dbReference>
<evidence type="ECO:0000256" key="3">
    <source>
        <dbReference type="SAM" id="MobiDB-lite"/>
    </source>
</evidence>
<keyword evidence="1" id="KW-0677">Repeat</keyword>
<feature type="repeat" description="PPR" evidence="2">
    <location>
        <begin position="697"/>
        <end position="731"/>
    </location>
</feature>
<feature type="repeat" description="PPR" evidence="2">
    <location>
        <begin position="499"/>
        <end position="533"/>
    </location>
</feature>
<feature type="compositionally biased region" description="Polar residues" evidence="3">
    <location>
        <begin position="372"/>
        <end position="382"/>
    </location>
</feature>
<dbReference type="OrthoDB" id="185373at2759"/>
<feature type="region of interest" description="Disordered" evidence="3">
    <location>
        <begin position="20"/>
        <end position="53"/>
    </location>
</feature>
<evidence type="ECO:0000256" key="1">
    <source>
        <dbReference type="ARBA" id="ARBA00022737"/>
    </source>
</evidence>
<evidence type="ECO:0000313" key="5">
    <source>
        <dbReference type="Proteomes" id="UP000829196"/>
    </source>
</evidence>
<keyword evidence="5" id="KW-1185">Reference proteome</keyword>
<accession>A0A8T3BMC8</accession>
<dbReference type="NCBIfam" id="TIGR00756">
    <property type="entry name" value="PPR"/>
    <property type="match status" value="5"/>
</dbReference>
<sequence length="981" mass="109306">MMDYKRRWAVDDDRCRRRWAVDDEEDDYPPPQWRDPRPHYPHKERRQRRRTVDERREALRVNAILDRMDASFADFNRSLERIRTTIKLSSDIYSLSPPDLTSKVNSALVRPPLPPTSLRPQQTENPLGSRECAPGVKLDLFRSDLLASAINPQPVACCVHGEPAAFSALHTTGSCPPMRGPSTRPRKTLPAAPTPFSPSVLHTSCVQTDLTRPDKTNYVPPFASDSKCRFEDDMEQSETHIVSNGDMNDDEGSSSDLLDRETDADSTAAQLIGTRVVCQYSIPLDSQIPDPTHTADTSIPSDHSSGITGVNGFAEDIQDPAYPECTELPHSRIYSYQTSISSDYSDAIFLEGDIGVESPHLSSRDFAPPTLLSLSDPTTSDDANMEDGFAPLPATGTTAGELPDSIDILRSEPQPENPQRDAGMAPENSVDIRIHALKPPPRPPDQTDSAVYPAPPPAHVRSDPCCSREKDDDSTFVVTSRRTHTWLLHEMASNGCFPNVFICNILLQSLWKEGRTWEAEMLLQKMNEKGYGLDIASCNIVIDGLCRCGKLDKAMEIVSGMWLHGSAALGELGNAFLGRVDDRNGSSKCFPDLITYSILINGLCKAGRLDEAKKKLLEMLGKNITPDAIIYDTFIHGFCKLGKISSAFKVLRDMEKKGCQPSARTYNLLIWGLGRKNQISEMHDLIDEMCDKGVSLDAMTYNNLIHASCEGGMISKAASILNEMMKGGILPKLASFSLLIKAFCKVGEFDAAQGAFRTGLAICGEKEVLYSLLCHELCRYGKVLEAKELFQISFEKGFVVENFSYKYLIEELCKESRVDDAQFCKPLNVVILKPAFKVFDPGIDGPREPWPDLHSRIDGPAAYDVLTNFETSQIFEPLEACSFYKVKPMRGNMMDALQVWRKKKKGANRFFSPAILLWYASARKGSHREHTPSSVLERLVQSQFSGVSTIMLISWIFPQIILRRPLSMSPTFLLINLLMQV</sequence>
<reference evidence="4" key="1">
    <citation type="journal article" date="2022" name="Front. Genet.">
        <title>Chromosome-Scale Assembly of the Dendrobium nobile Genome Provides Insights Into the Molecular Mechanism of the Biosynthesis of the Medicinal Active Ingredient of Dendrobium.</title>
        <authorList>
            <person name="Xu Q."/>
            <person name="Niu S.-C."/>
            <person name="Li K.-L."/>
            <person name="Zheng P.-J."/>
            <person name="Zhang X.-J."/>
            <person name="Jia Y."/>
            <person name="Liu Y."/>
            <person name="Niu Y.-X."/>
            <person name="Yu L.-H."/>
            <person name="Chen D.-F."/>
            <person name="Zhang G.-Q."/>
        </authorList>
    </citation>
    <scope>NUCLEOTIDE SEQUENCE</scope>
    <source>
        <tissue evidence="4">Leaf</tissue>
    </source>
</reference>
<dbReference type="SMR" id="A0A8T3BMC8"/>
<feature type="repeat" description="PPR" evidence="2">
    <location>
        <begin position="627"/>
        <end position="661"/>
    </location>
</feature>
<evidence type="ECO:0000256" key="2">
    <source>
        <dbReference type="PROSITE-ProRule" id="PRU00708"/>
    </source>
</evidence>
<dbReference type="Pfam" id="PF12854">
    <property type="entry name" value="PPR_1"/>
    <property type="match status" value="1"/>
</dbReference>
<dbReference type="InterPro" id="IPR002885">
    <property type="entry name" value="PPR_rpt"/>
</dbReference>
<proteinExistence type="predicted"/>
<gene>
    <name evidence="4" type="ORF">KFK09_008304</name>
</gene>
<dbReference type="Gene3D" id="1.25.40.10">
    <property type="entry name" value="Tetratricopeptide repeat domain"/>
    <property type="match status" value="5"/>
</dbReference>
<dbReference type="InterPro" id="IPR011990">
    <property type="entry name" value="TPR-like_helical_dom_sf"/>
</dbReference>
<organism evidence="4 5">
    <name type="scientific">Dendrobium nobile</name>
    <name type="common">Orchid</name>
    <dbReference type="NCBI Taxonomy" id="94219"/>
    <lineage>
        <taxon>Eukaryota</taxon>
        <taxon>Viridiplantae</taxon>
        <taxon>Streptophyta</taxon>
        <taxon>Embryophyta</taxon>
        <taxon>Tracheophyta</taxon>
        <taxon>Spermatophyta</taxon>
        <taxon>Magnoliopsida</taxon>
        <taxon>Liliopsida</taxon>
        <taxon>Asparagales</taxon>
        <taxon>Orchidaceae</taxon>
        <taxon>Epidendroideae</taxon>
        <taxon>Malaxideae</taxon>
        <taxon>Dendrobiinae</taxon>
        <taxon>Dendrobium</taxon>
    </lineage>
</organism>
<dbReference type="InterPro" id="IPR051222">
    <property type="entry name" value="PPR/CCM1_RNA-binding"/>
</dbReference>
<feature type="region of interest" description="Disordered" evidence="3">
    <location>
        <begin position="176"/>
        <end position="195"/>
    </location>
</feature>
<dbReference type="PANTHER" id="PTHR47942">
    <property type="entry name" value="TETRATRICOPEPTIDE REPEAT (TPR)-LIKE SUPERFAMILY PROTEIN-RELATED"/>
    <property type="match status" value="1"/>
</dbReference>
<evidence type="ECO:0000313" key="4">
    <source>
        <dbReference type="EMBL" id="KAI0515638.1"/>
    </source>
</evidence>
<feature type="region of interest" description="Disordered" evidence="3">
    <location>
        <begin position="365"/>
        <end position="402"/>
    </location>
</feature>